<protein>
    <submittedName>
        <fullName evidence="2">Uncharacterized protein</fullName>
    </submittedName>
</protein>
<dbReference type="Gramene" id="OB04G36240.1">
    <property type="protein sequence ID" value="OB04G36240.1"/>
    <property type="gene ID" value="OB04G36240"/>
</dbReference>
<evidence type="ECO:0000256" key="1">
    <source>
        <dbReference type="SAM" id="Phobius"/>
    </source>
</evidence>
<evidence type="ECO:0000313" key="2">
    <source>
        <dbReference type="EnsemblPlants" id="OB04G36240.1"/>
    </source>
</evidence>
<keyword evidence="1" id="KW-0472">Membrane</keyword>
<evidence type="ECO:0000313" key="3">
    <source>
        <dbReference type="Proteomes" id="UP000006038"/>
    </source>
</evidence>
<reference evidence="2" key="1">
    <citation type="journal article" date="2013" name="Nat. Commun.">
        <title>Whole-genome sequencing of Oryza brachyantha reveals mechanisms underlying Oryza genome evolution.</title>
        <authorList>
            <person name="Chen J."/>
            <person name="Huang Q."/>
            <person name="Gao D."/>
            <person name="Wang J."/>
            <person name="Lang Y."/>
            <person name="Liu T."/>
            <person name="Li B."/>
            <person name="Bai Z."/>
            <person name="Luis Goicoechea J."/>
            <person name="Liang C."/>
            <person name="Chen C."/>
            <person name="Zhang W."/>
            <person name="Sun S."/>
            <person name="Liao Y."/>
            <person name="Zhang X."/>
            <person name="Yang L."/>
            <person name="Song C."/>
            <person name="Wang M."/>
            <person name="Shi J."/>
            <person name="Liu G."/>
            <person name="Liu J."/>
            <person name="Zhou H."/>
            <person name="Zhou W."/>
            <person name="Yu Q."/>
            <person name="An N."/>
            <person name="Chen Y."/>
            <person name="Cai Q."/>
            <person name="Wang B."/>
            <person name="Liu B."/>
            <person name="Min J."/>
            <person name="Huang Y."/>
            <person name="Wu H."/>
            <person name="Li Z."/>
            <person name="Zhang Y."/>
            <person name="Yin Y."/>
            <person name="Song W."/>
            <person name="Jiang J."/>
            <person name="Jackson S.A."/>
            <person name="Wing R.A."/>
            <person name="Wang J."/>
            <person name="Chen M."/>
        </authorList>
    </citation>
    <scope>NUCLEOTIDE SEQUENCE [LARGE SCALE GENOMIC DNA]</scope>
    <source>
        <strain evidence="2">cv. IRGC 101232</strain>
    </source>
</reference>
<keyword evidence="1" id="KW-1133">Transmembrane helix</keyword>
<dbReference type="AlphaFoldDB" id="J3M2J9"/>
<keyword evidence="3" id="KW-1185">Reference proteome</keyword>
<reference evidence="2" key="2">
    <citation type="submission" date="2013-04" db="UniProtKB">
        <authorList>
            <consortium name="EnsemblPlants"/>
        </authorList>
    </citation>
    <scope>IDENTIFICATION</scope>
</reference>
<sequence length="57" mass="6478">LLVAPFQYKDLEPKLDAICLDQTGRKKIEKKKRERIILVFGCVELGWVGLGSSLVYV</sequence>
<accession>J3M2J9</accession>
<proteinExistence type="predicted"/>
<dbReference type="Proteomes" id="UP000006038">
    <property type="component" value="Chromosome 4"/>
</dbReference>
<organism evidence="2">
    <name type="scientific">Oryza brachyantha</name>
    <name type="common">malo sina</name>
    <dbReference type="NCBI Taxonomy" id="4533"/>
    <lineage>
        <taxon>Eukaryota</taxon>
        <taxon>Viridiplantae</taxon>
        <taxon>Streptophyta</taxon>
        <taxon>Embryophyta</taxon>
        <taxon>Tracheophyta</taxon>
        <taxon>Spermatophyta</taxon>
        <taxon>Magnoliopsida</taxon>
        <taxon>Liliopsida</taxon>
        <taxon>Poales</taxon>
        <taxon>Poaceae</taxon>
        <taxon>BOP clade</taxon>
        <taxon>Oryzoideae</taxon>
        <taxon>Oryzeae</taxon>
        <taxon>Oryzinae</taxon>
        <taxon>Oryza</taxon>
    </lineage>
</organism>
<keyword evidence="1" id="KW-0812">Transmembrane</keyword>
<name>J3M2J9_ORYBR</name>
<dbReference type="EnsemblPlants" id="OB04G36240.1">
    <property type="protein sequence ID" value="OB04G36240.1"/>
    <property type="gene ID" value="OB04G36240"/>
</dbReference>
<dbReference type="HOGENOM" id="CLU_3002666_0_0_1"/>
<feature type="transmembrane region" description="Helical" evidence="1">
    <location>
        <begin position="36"/>
        <end position="56"/>
    </location>
</feature>